<feature type="compositionally biased region" description="Low complexity" evidence="1">
    <location>
        <begin position="667"/>
        <end position="677"/>
    </location>
</feature>
<dbReference type="Pfam" id="PF18934">
    <property type="entry name" value="DUF5682"/>
    <property type="match status" value="1"/>
</dbReference>
<organism evidence="2 3">
    <name type="scientific">Streptomyces phyllanthi</name>
    <dbReference type="NCBI Taxonomy" id="1803180"/>
    <lineage>
        <taxon>Bacteria</taxon>
        <taxon>Bacillati</taxon>
        <taxon>Actinomycetota</taxon>
        <taxon>Actinomycetes</taxon>
        <taxon>Kitasatosporales</taxon>
        <taxon>Streptomycetaceae</taxon>
        <taxon>Streptomyces</taxon>
    </lineage>
</organism>
<sequence length="1292" mass="133117">MAHPVGPAHRPGGLTAVPLSPDEAVAALTDPAAPYLIGVRHHAPSLAAVVPALLDGAAPDVLLVELPAELQEWLPWLGHEETRAPVALAAAPRDGGGGPAFYPFADFSPELAAVRWAARHGVPVVACDLPLAHRAWTEDRHAPARAPEGPDPAVAPRASGDGGLADDSPASEGDSFGKTAPASGDGSLGKTAPASGDGSLADARPAHGAGGLGGPGLVTAVRARLTGRPGDDLWDRLVEATAPGSPPEALRRAALLTGWALREDAAVSGGVPELDLRREEWMRSCLAAATANGERAAMVVGAFHAPALASPGEGAQPGSTPAPAVPAPASASASARKDADRPAWTTSLIPYTYALLDERSGYPAGIRDPEWQHMVLRAAGDPAALEEALTRAAVRVCGELRALGHPSGPADAREISRLAGDLARLRGLPAAGRGELVEAVQTVLAQGEPYGRGRAVARAMERVLVGTRGGHPAPGAPRSGLAPAVEAELEALGLPGPSAGPGTARDLRLDPLRSGLDRRREVLLRRLTVCGVPYAEAKDVVGAGGADALTSRWEVCWTPATAAMLTAAGVRGVTPAQATEGVLRERRRTERHEGGPTAAQVLAGLEQAAECGLPVLTDERLADAADVLPQSATLPELLAGLALLDRLRAGHIAGLGTDGDHTKHTDGSVPGDPSDGSDPGDRTARAAAVAESLTSAAVRQVDGLTGSEDPADAHALLELAHRADLLGGIRLTDALARLAADGSPLMRGAAGAVRVLLGHEDPRVLGSRVASWVDAACDPDSRSALTARLTGLLTAAGPLLEASSHALEPLLNRVADMPDHAFLDRLPALRGGFDTLSPAARDRFLAAVEERLATTRLADTGGVDPAALATWTRADLTARTTLSALGLLPAPRTHEDNAPTAAVPLSTVPATTTPIPAAAADRVLAPADRWRLVLGRRTDGLPQAARGLATALDELYGNGRGEGSRGDMTDRGRGSRGGRETPYPGVREWSEELAALFGPGIREEVLAAAAASGRQDVLAALDPDSVRPSVDLLRTVLRHAGGLPEARLAALRPLVRRLVEALTRQLATRLRPALHGTALPRPSRRPGGGLDLPRTLRANLATARRGPDGTVQVIPEHPVFRTRAKRAAEWRLILVTDVSGSMEASTVWAALTASVLAGVPTLSTHFLAFSTKVIDLTGHVDDPLSLLLEVSVGGGTHIAAGLRHARELVTVPSRTLVVVVSDFEEGYPLGGLLAEVRALVGAGCHVLGCASLDDAGRPRYSTGVAGQLVAAGMPVAALSPLELARWVGEKIA</sequence>
<reference evidence="2 3" key="1">
    <citation type="submission" date="2019-07" db="EMBL/GenBank/DDBJ databases">
        <title>New species of Amycolatopsis and Streptomyces.</title>
        <authorList>
            <person name="Duangmal K."/>
            <person name="Teo W.F.A."/>
            <person name="Lipun K."/>
        </authorList>
    </citation>
    <scope>NUCLEOTIDE SEQUENCE [LARGE SCALE GENOMIC DNA]</scope>
    <source>
        <strain evidence="2 3">TISTR 2346</strain>
    </source>
</reference>
<dbReference type="InterPro" id="IPR050458">
    <property type="entry name" value="LolB"/>
</dbReference>
<comment type="caution">
    <text evidence="2">The sequence shown here is derived from an EMBL/GenBank/DDBJ whole genome shotgun (WGS) entry which is preliminary data.</text>
</comment>
<feature type="region of interest" description="Disordered" evidence="1">
    <location>
        <begin position="654"/>
        <end position="684"/>
    </location>
</feature>
<gene>
    <name evidence="2" type="ORF">FNH04_23135</name>
</gene>
<proteinExistence type="predicted"/>
<feature type="region of interest" description="Disordered" evidence="1">
    <location>
        <begin position="141"/>
        <end position="215"/>
    </location>
</feature>
<feature type="region of interest" description="Disordered" evidence="1">
    <location>
        <begin position="955"/>
        <end position="984"/>
    </location>
</feature>
<evidence type="ECO:0000313" key="2">
    <source>
        <dbReference type="EMBL" id="MPY42688.1"/>
    </source>
</evidence>
<feature type="compositionally biased region" description="Basic and acidic residues" evidence="1">
    <location>
        <begin position="962"/>
        <end position="979"/>
    </location>
</feature>
<dbReference type="PANTHER" id="PTHR30634:SF7">
    <property type="entry name" value="VWA DOMAIN-CONTAINING PROTEIN"/>
    <property type="match status" value="1"/>
</dbReference>
<feature type="region of interest" description="Disordered" evidence="1">
    <location>
        <begin position="311"/>
        <end position="339"/>
    </location>
</feature>
<dbReference type="PANTHER" id="PTHR30634">
    <property type="entry name" value="OUTER MEMBRANE LOLAB LIPOPROTEIN INSERTION APPARATUS"/>
    <property type="match status" value="1"/>
</dbReference>
<keyword evidence="3" id="KW-1185">Reference proteome</keyword>
<evidence type="ECO:0000256" key="1">
    <source>
        <dbReference type="SAM" id="MobiDB-lite"/>
    </source>
</evidence>
<dbReference type="InterPro" id="IPR043737">
    <property type="entry name" value="DUF5682"/>
</dbReference>
<dbReference type="Pfam" id="PF05762">
    <property type="entry name" value="VWA_CoxE"/>
    <property type="match status" value="1"/>
</dbReference>
<dbReference type="SUPFAM" id="SSF53300">
    <property type="entry name" value="vWA-like"/>
    <property type="match status" value="1"/>
</dbReference>
<protein>
    <submittedName>
        <fullName evidence="2">VWA domain-containing protein</fullName>
    </submittedName>
</protein>
<accession>A0A5N8W8G0</accession>
<evidence type="ECO:0000313" key="3">
    <source>
        <dbReference type="Proteomes" id="UP000326979"/>
    </source>
</evidence>
<dbReference type="InterPro" id="IPR008912">
    <property type="entry name" value="Uncharacterised_CoxE"/>
</dbReference>
<name>A0A5N8W8G0_9ACTN</name>
<dbReference type="Proteomes" id="UP000326979">
    <property type="component" value="Unassembled WGS sequence"/>
</dbReference>
<feature type="region of interest" description="Disordered" evidence="1">
    <location>
        <begin position="1073"/>
        <end position="1093"/>
    </location>
</feature>
<dbReference type="EMBL" id="VJZE01000170">
    <property type="protein sequence ID" value="MPY42688.1"/>
    <property type="molecule type" value="Genomic_DNA"/>
</dbReference>
<dbReference type="OrthoDB" id="9789979at2"/>
<dbReference type="InterPro" id="IPR036465">
    <property type="entry name" value="vWFA_dom_sf"/>
</dbReference>